<comment type="caution">
    <text evidence="6">The sequence shown here is derived from an EMBL/GenBank/DDBJ whole genome shotgun (WGS) entry which is preliminary data.</text>
</comment>
<proteinExistence type="predicted"/>
<evidence type="ECO:0000256" key="1">
    <source>
        <dbReference type="ARBA" id="ARBA00004613"/>
    </source>
</evidence>
<feature type="compositionally biased region" description="Basic residues" evidence="4">
    <location>
        <begin position="244"/>
        <end position="260"/>
    </location>
</feature>
<dbReference type="EMBL" id="LKPO01000026">
    <property type="protein sequence ID" value="OLF87864.1"/>
    <property type="molecule type" value="Genomic_DNA"/>
</dbReference>
<comment type="subcellular location">
    <subcellularLocation>
        <location evidence="1">Secreted</location>
    </subcellularLocation>
</comment>
<gene>
    <name evidence="6" type="ORF">B4121_4316</name>
</gene>
<feature type="compositionally biased region" description="Basic and acidic residues" evidence="4">
    <location>
        <begin position="234"/>
        <end position="243"/>
    </location>
</feature>
<dbReference type="Proteomes" id="UP000185604">
    <property type="component" value="Unassembled WGS sequence"/>
</dbReference>
<evidence type="ECO:0000313" key="6">
    <source>
        <dbReference type="EMBL" id="OLF87864.1"/>
    </source>
</evidence>
<dbReference type="RefSeq" id="WP_075213266.1">
    <property type="nucleotide sequence ID" value="NZ_JADRJL010000002.1"/>
</dbReference>
<sequence length="469" mass="52491">MKKVLSVLFIITFLFTAISTTFTMPERAFAASGVTLNEAQIKKIQKEVEVWKLLKKEYESLDKQKKALLNKKLKKAAAVVDVKLKALHKRIKKIEEKIIKEIETKIIPAINKALWVYKQTMEALDGIHEIMEQMIEAENQMIKGLDQMNDAVDGMNKSMDNVIHSMNEVSEAMDECNKALDVSIKITKDMTKETNKANANMNQMVKGINQANKGMNQLNKSTDKLNKAIKKSNKALDDYDKKSSKVKNKKITKNQAKKTKQQKEQLKRAQNKVDNANKNLKKNEKTLNEGALALSVLIDFIPLASNVKGGAEAITGKDLITGQELSGFERTLAGVSVVTSGTAKLVGRALNISEKTAKTAKVVENGEKAINAGKKANSAYDIAKNGGKHSGFYKQYIEKSPEQIKKGISSIDKQIAEHKDKIKNPEKHIPHFKSLDPRQQEALITKKWPSDIKRQQEQKQILEGILKSK</sequence>
<name>A0A7Z0WUB3_9BACI</name>
<evidence type="ECO:0000259" key="5">
    <source>
        <dbReference type="Pfam" id="PF14449"/>
    </source>
</evidence>
<evidence type="ECO:0000256" key="3">
    <source>
        <dbReference type="SAM" id="Coils"/>
    </source>
</evidence>
<feature type="coiled-coil region" evidence="3">
    <location>
        <begin position="41"/>
        <end position="104"/>
    </location>
</feature>
<keyword evidence="2" id="KW-0964">Secreted</keyword>
<evidence type="ECO:0000313" key="7">
    <source>
        <dbReference type="Proteomes" id="UP000185604"/>
    </source>
</evidence>
<dbReference type="SUPFAM" id="SSF58104">
    <property type="entry name" value="Methyl-accepting chemotaxis protein (MCP) signaling domain"/>
    <property type="match status" value="1"/>
</dbReference>
<dbReference type="AlphaFoldDB" id="A0A7Z0WUB3"/>
<feature type="region of interest" description="Disordered" evidence="4">
    <location>
        <begin position="233"/>
        <end position="276"/>
    </location>
</feature>
<dbReference type="Pfam" id="PF14449">
    <property type="entry name" value="PT-TG"/>
    <property type="match status" value="1"/>
</dbReference>
<evidence type="ECO:0000256" key="4">
    <source>
        <dbReference type="SAM" id="MobiDB-lite"/>
    </source>
</evidence>
<keyword evidence="3" id="KW-0175">Coiled coil</keyword>
<evidence type="ECO:0000256" key="2">
    <source>
        <dbReference type="ARBA" id="ARBA00022525"/>
    </source>
</evidence>
<organism evidence="6 7">
    <name type="scientific">Bacillus paralicheniformis</name>
    <dbReference type="NCBI Taxonomy" id="1648923"/>
    <lineage>
        <taxon>Bacteria</taxon>
        <taxon>Bacillati</taxon>
        <taxon>Bacillota</taxon>
        <taxon>Bacilli</taxon>
        <taxon>Bacillales</taxon>
        <taxon>Bacillaceae</taxon>
        <taxon>Bacillus</taxon>
    </lineage>
</organism>
<dbReference type="InterPro" id="IPR027797">
    <property type="entry name" value="PT-TG_dom"/>
</dbReference>
<reference evidence="6 7" key="1">
    <citation type="journal article" date="2016" name="Front. Microbiol.">
        <title>High-Level Heat Resistance of Spores of Bacillus amyloliquefaciens and Bacillus licheniformis Results from the Presence of a spoVA Operon in a Tn1546 Transposon.</title>
        <authorList>
            <person name="Berendsen E.M."/>
            <person name="Koning R.A."/>
            <person name="Boekhorst J."/>
            <person name="de Jong A."/>
            <person name="Kuipers O.P."/>
            <person name="Wells-Bennik M.H."/>
        </authorList>
    </citation>
    <scope>NUCLEOTIDE SEQUENCE [LARGE SCALE GENOMIC DNA]</scope>
    <source>
        <strain evidence="6 7">B4121</strain>
    </source>
</reference>
<dbReference type="GO" id="GO:0005576">
    <property type="term" value="C:extracellular region"/>
    <property type="evidence" value="ECO:0007669"/>
    <property type="project" value="UniProtKB-SubCell"/>
</dbReference>
<protein>
    <recommendedName>
        <fullName evidence="5">Pre-toxin TG domain-containing protein</fullName>
    </recommendedName>
</protein>
<accession>A0A7Z0WUB3</accession>
<feature type="domain" description="Pre-toxin TG" evidence="5">
    <location>
        <begin position="293"/>
        <end position="357"/>
    </location>
</feature>
<dbReference type="Gene3D" id="1.10.287.950">
    <property type="entry name" value="Methyl-accepting chemotaxis protein"/>
    <property type="match status" value="1"/>
</dbReference>